<evidence type="ECO:0000256" key="1">
    <source>
        <dbReference type="ARBA" id="ARBA00004776"/>
    </source>
</evidence>
<protein>
    <submittedName>
        <fullName evidence="6">GT2 family glycosyltransferase</fullName>
    </submittedName>
</protein>
<dbReference type="GO" id="GO:0016757">
    <property type="term" value="F:glycosyltransferase activity"/>
    <property type="evidence" value="ECO:0007669"/>
    <property type="project" value="UniProtKB-KW"/>
</dbReference>
<dbReference type="InterPro" id="IPR001173">
    <property type="entry name" value="Glyco_trans_2-like"/>
</dbReference>
<dbReference type="Proteomes" id="UP000243528">
    <property type="component" value="Unassembled WGS sequence"/>
</dbReference>
<accession>A0A2P8E5I3</accession>
<dbReference type="SUPFAM" id="SSF53448">
    <property type="entry name" value="Nucleotide-diphospho-sugar transferases"/>
    <property type="match status" value="1"/>
</dbReference>
<dbReference type="CDD" id="cd04186">
    <property type="entry name" value="GT_2_like_c"/>
    <property type="match status" value="1"/>
</dbReference>
<dbReference type="AlphaFoldDB" id="A0A2P8E5I3"/>
<keyword evidence="7" id="KW-1185">Reference proteome</keyword>
<dbReference type="Pfam" id="PF00535">
    <property type="entry name" value="Glycos_transf_2"/>
    <property type="match status" value="1"/>
</dbReference>
<evidence type="ECO:0000313" key="6">
    <source>
        <dbReference type="EMBL" id="PSL04734.1"/>
    </source>
</evidence>
<proteinExistence type="inferred from homology"/>
<evidence type="ECO:0000259" key="5">
    <source>
        <dbReference type="Pfam" id="PF00535"/>
    </source>
</evidence>
<comment type="similarity">
    <text evidence="2">Belongs to the glycosyltransferase 2 family.</text>
</comment>
<dbReference type="InterPro" id="IPR029044">
    <property type="entry name" value="Nucleotide-diphossugar_trans"/>
</dbReference>
<evidence type="ECO:0000256" key="3">
    <source>
        <dbReference type="ARBA" id="ARBA00022676"/>
    </source>
</evidence>
<keyword evidence="4 6" id="KW-0808">Transferase</keyword>
<comment type="pathway">
    <text evidence="1">Cell wall biogenesis; cell wall polysaccharide biosynthesis.</text>
</comment>
<organism evidence="6 7">
    <name type="scientific">Haloactinopolyspora alba</name>
    <dbReference type="NCBI Taxonomy" id="648780"/>
    <lineage>
        <taxon>Bacteria</taxon>
        <taxon>Bacillati</taxon>
        <taxon>Actinomycetota</taxon>
        <taxon>Actinomycetes</taxon>
        <taxon>Jiangellales</taxon>
        <taxon>Jiangellaceae</taxon>
        <taxon>Haloactinopolyspora</taxon>
    </lineage>
</organism>
<comment type="caution">
    <text evidence="6">The sequence shown here is derived from an EMBL/GenBank/DDBJ whole genome shotgun (WGS) entry which is preliminary data.</text>
</comment>
<evidence type="ECO:0000256" key="2">
    <source>
        <dbReference type="ARBA" id="ARBA00006739"/>
    </source>
</evidence>
<dbReference type="PANTHER" id="PTHR43179:SF12">
    <property type="entry name" value="GALACTOFURANOSYLTRANSFERASE GLFT2"/>
    <property type="match status" value="1"/>
</dbReference>
<dbReference type="EMBL" id="PYGE01000005">
    <property type="protein sequence ID" value="PSL04734.1"/>
    <property type="molecule type" value="Genomic_DNA"/>
</dbReference>
<dbReference type="Gene3D" id="3.90.550.10">
    <property type="entry name" value="Spore Coat Polysaccharide Biosynthesis Protein SpsA, Chain A"/>
    <property type="match status" value="1"/>
</dbReference>
<feature type="domain" description="Glycosyltransferase 2-like" evidence="5">
    <location>
        <begin position="13"/>
        <end position="137"/>
    </location>
</feature>
<name>A0A2P8E5I3_9ACTN</name>
<evidence type="ECO:0000256" key="4">
    <source>
        <dbReference type="ARBA" id="ARBA00022679"/>
    </source>
</evidence>
<evidence type="ECO:0000313" key="7">
    <source>
        <dbReference type="Proteomes" id="UP000243528"/>
    </source>
</evidence>
<sequence length="305" mass="32638">MREAAGDPDVVVVAVTHDSSAVVEPFLRALPAALDGLSSAHVVVVDNASSDGTVKTARCLAPWATVLDAGGNLGYGAGLNVGLRHALGRRGVLVLNPDVVLEPGSVRRLLDAAETEDVGIAVPRIVDTSGRLKFSLRREPTLLRAVGEALLGGHRAAKYPLLGDMIRDPEYYVDGATADWATGAAMFISTAALDSVGLLSEEFFLYSEETDYALRARDAGYRLRYVERAVATHPGGAMETSPWLWSILAVNRTKLYRKRHGPVSSAAYWAVVVLNEAVRAALGRPTNRAALRALLRGRAPVPPRR</sequence>
<keyword evidence="3" id="KW-0328">Glycosyltransferase</keyword>
<gene>
    <name evidence="6" type="ORF">CLV30_105201</name>
</gene>
<reference evidence="6 7" key="1">
    <citation type="submission" date="2018-03" db="EMBL/GenBank/DDBJ databases">
        <title>Genomic Encyclopedia of Archaeal and Bacterial Type Strains, Phase II (KMG-II): from individual species to whole genera.</title>
        <authorList>
            <person name="Goeker M."/>
        </authorList>
    </citation>
    <scope>NUCLEOTIDE SEQUENCE [LARGE SCALE GENOMIC DNA]</scope>
    <source>
        <strain evidence="6 7">DSM 45211</strain>
    </source>
</reference>
<dbReference type="PANTHER" id="PTHR43179">
    <property type="entry name" value="RHAMNOSYLTRANSFERASE WBBL"/>
    <property type="match status" value="1"/>
</dbReference>